<sequence>MQLLYFMCLIVAWLPIIAAKRPHELSQNSVTLEKCIILEDTDRLFSITNNITIKPKDHYWSVLFGLSFIHKDDIKICIFISQGKESVYIAAYAGKCSTHNGIYSDQVKMNIPVNAWNTLSTHINRVNFEITHEHSDLIMSLPTTYPVDAMSVLETTNVELAIGCVDNCPSKVVTSVDTTPKSINFQREEVLFYYRPGYLLQILEYEVMCASKSVYVTNIKTYESLEKWYLLELFHTNGIVMLKIDKILDAKMQLPSNCKFVSHVLKVKGSCIFNFCEPENSPDENVAATNYVETKTHNFPNAILLATIFNVIFLLFNIVAVVTYCVLYKSHNNRI</sequence>
<evidence type="ECO:0000313" key="2">
    <source>
        <dbReference type="EMBL" id="UBZ25686.1"/>
    </source>
</evidence>
<dbReference type="EMBL" id="MZ311578">
    <property type="protein sequence ID" value="UBZ25686.1"/>
    <property type="molecule type" value="Genomic_DNA"/>
</dbReference>
<organism evidence="2 3">
    <name type="scientific">Carcinus maenas nudivirus</name>
    <dbReference type="NCBI Taxonomy" id="2880837"/>
    <lineage>
        <taxon>Viruses</taxon>
        <taxon>Viruses incertae sedis</taxon>
        <taxon>Naldaviricetes</taxon>
        <taxon>Lefavirales</taxon>
        <taxon>Nudiviridae</taxon>
        <taxon>Gammanudivirus</taxon>
        <taxon>Gammanudivirus cameanadis</taxon>
    </lineage>
</organism>
<protein>
    <submittedName>
        <fullName evidence="2">Uncharacterized protein</fullName>
    </submittedName>
</protein>
<gene>
    <name evidence="2" type="ORF">CmNV_095</name>
</gene>
<feature type="transmembrane region" description="Helical" evidence="1">
    <location>
        <begin position="302"/>
        <end position="327"/>
    </location>
</feature>
<reference evidence="2" key="1">
    <citation type="journal article" date="2021" name="Viruses">
        <title>Identification and Full Characterisation of Two Novel Crustacean Infecting Members of the Family Nudiviridae Provides Support for Two Subfamilies.</title>
        <authorList>
            <person name="Bateman K.S."/>
            <person name="Kerr R."/>
            <person name="Stentiford G.D."/>
            <person name="Bean T.P."/>
            <person name="Hooper C."/>
            <person name="Van Eynde B."/>
            <person name="Delbare D."/>
            <person name="Bojko J."/>
            <person name="Christiaens O."/>
            <person name="Taning C.N.T."/>
            <person name="Smagghe G."/>
            <person name="van Oers M.M."/>
            <person name="van Aerle R."/>
        </authorList>
    </citation>
    <scope>NUCLEOTIDE SEQUENCE</scope>
    <source>
        <strain evidence="2">AN2</strain>
    </source>
</reference>
<keyword evidence="1" id="KW-0472">Membrane</keyword>
<proteinExistence type="predicted"/>
<keyword evidence="1" id="KW-1133">Transmembrane helix</keyword>
<evidence type="ECO:0000313" key="3">
    <source>
        <dbReference type="Proteomes" id="UP000830962"/>
    </source>
</evidence>
<keyword evidence="1" id="KW-0812">Transmembrane</keyword>
<evidence type="ECO:0000256" key="1">
    <source>
        <dbReference type="SAM" id="Phobius"/>
    </source>
</evidence>
<accession>A0AAE8Y0D3</accession>
<dbReference type="Proteomes" id="UP000830962">
    <property type="component" value="Segment"/>
</dbReference>
<keyword evidence="3" id="KW-1185">Reference proteome</keyword>
<name>A0AAE8Y0D3_9VIRU</name>